<proteinExistence type="predicted"/>
<dbReference type="EMBL" id="MW147367">
    <property type="protein sequence ID" value="QPB08435.1"/>
    <property type="molecule type" value="Genomic_DNA"/>
</dbReference>
<dbReference type="Proteomes" id="UP000662754">
    <property type="component" value="Segment"/>
</dbReference>
<protein>
    <submittedName>
        <fullName evidence="1">Baseplate hub subunit</fullName>
    </submittedName>
</protein>
<keyword evidence="2" id="KW-1185">Reference proteome</keyword>
<dbReference type="Pfam" id="PF12322">
    <property type="entry name" value="T4_baseplate"/>
    <property type="match status" value="1"/>
</dbReference>
<sequence>MALPSLATPTYETELPSTGKKIKYRPFLVKEEKILLLATESEDRKEVKDAVKNIVKSCVLSRIKIEDLATFDLEYLFLKIRAASVGEDVDMKITCLDDNETRVDYKLDISSVKVSIPEDHDKKIKLTDNVGMIMKYPGLDEFVDLTLMGTDLDDPQKVFETVANCIDQIYEGEEVYDDSTTTMEEKIQFVESLTQKQFESVKQFFTSMPVLRHEFKVTNPKTGVESTYTLEGLQSFFG</sequence>
<dbReference type="RefSeq" id="YP_010669420.1">
    <property type="nucleotide sequence ID" value="NC_070960.1"/>
</dbReference>
<reference evidence="1" key="1">
    <citation type="submission" date="2020-10" db="EMBL/GenBank/DDBJ databases">
        <title>The Isolation and Genome Sequence of a Novel Cyanophage S-H9-2 from the Yellow Sea, China.</title>
        <authorList>
            <person name="Jiang T."/>
            <person name="Luo L."/>
        </authorList>
    </citation>
    <scope>NUCLEOTIDE SEQUENCE</scope>
</reference>
<dbReference type="GeneID" id="77945590"/>
<accession>A0A873WK42</accession>
<evidence type="ECO:0000313" key="2">
    <source>
        <dbReference type="Proteomes" id="UP000662754"/>
    </source>
</evidence>
<name>A0A873WK42_9CAUD</name>
<dbReference type="InterPro" id="IPR024364">
    <property type="entry name" value="Baseplate_phage_T4-like"/>
</dbReference>
<organism evidence="1 2">
    <name type="scientific">Synechococcus phage S-H9-2</name>
    <dbReference type="NCBI Taxonomy" id="2783669"/>
    <lineage>
        <taxon>Viruses</taxon>
        <taxon>Duplodnaviria</taxon>
        <taxon>Heunggongvirae</taxon>
        <taxon>Uroviricota</taxon>
        <taxon>Caudoviricetes</taxon>
        <taxon>Pantevenvirales</taxon>
        <taxon>Kyanoviridae</taxon>
        <taxon>Yushanluvirus</taxon>
        <taxon>Yushanluvirus satich</taxon>
    </lineage>
</organism>
<dbReference type="KEGG" id="vg:77945590"/>
<evidence type="ECO:0000313" key="1">
    <source>
        <dbReference type="EMBL" id="QPB08435.1"/>
    </source>
</evidence>